<comment type="similarity">
    <text evidence="2 10">Belongs to the phage and mitochondrial RNA polymerase family.</text>
</comment>
<proteinExistence type="inferred from homology"/>
<keyword evidence="5 10" id="KW-0548">Nucleotidyltransferase</keyword>
<gene>
    <name evidence="14" type="primary">RPO41</name>
    <name evidence="14" type="ORF">OC846_006489</name>
</gene>
<evidence type="ECO:0000256" key="1">
    <source>
        <dbReference type="ARBA" id="ARBA00004173"/>
    </source>
</evidence>
<dbReference type="InterPro" id="IPR029262">
    <property type="entry name" value="RPOL_N"/>
</dbReference>
<organism evidence="14 15">
    <name type="scientific">Tilletia horrida</name>
    <dbReference type="NCBI Taxonomy" id="155126"/>
    <lineage>
        <taxon>Eukaryota</taxon>
        <taxon>Fungi</taxon>
        <taxon>Dikarya</taxon>
        <taxon>Basidiomycota</taxon>
        <taxon>Ustilaginomycotina</taxon>
        <taxon>Exobasidiomycetes</taxon>
        <taxon>Tilletiales</taxon>
        <taxon>Tilletiaceae</taxon>
        <taxon>Tilletia</taxon>
    </lineage>
</organism>
<evidence type="ECO:0000259" key="13">
    <source>
        <dbReference type="SMART" id="SM01311"/>
    </source>
</evidence>
<comment type="caution">
    <text evidence="14">The sequence shown here is derived from an EMBL/GenBank/DDBJ whole genome shotgun (WGS) entry which is preliminary data.</text>
</comment>
<dbReference type="Gene3D" id="1.10.287.260">
    <property type="match status" value="1"/>
</dbReference>
<comment type="catalytic activity">
    <reaction evidence="9 10">
        <text>RNA(n) + a ribonucleoside 5'-triphosphate = RNA(n+1) + diphosphate</text>
        <dbReference type="Rhea" id="RHEA:21248"/>
        <dbReference type="Rhea" id="RHEA-COMP:14527"/>
        <dbReference type="Rhea" id="RHEA-COMP:17342"/>
        <dbReference type="ChEBI" id="CHEBI:33019"/>
        <dbReference type="ChEBI" id="CHEBI:61557"/>
        <dbReference type="ChEBI" id="CHEBI:140395"/>
        <dbReference type="EC" id="2.7.7.6"/>
    </reaction>
</comment>
<feature type="domain" description="DNA-directed RNA polymerase N-terminal" evidence="13">
    <location>
        <begin position="623"/>
        <end position="943"/>
    </location>
</feature>
<dbReference type="SMART" id="SM01311">
    <property type="entry name" value="RPOL_N"/>
    <property type="match status" value="1"/>
</dbReference>
<dbReference type="Gene3D" id="1.10.150.20">
    <property type="entry name" value="5' to 3' exonuclease, C-terminal subdomain"/>
    <property type="match status" value="1"/>
</dbReference>
<dbReference type="InterPro" id="IPR002092">
    <property type="entry name" value="DNA-dir_Rpol_phage-type"/>
</dbReference>
<keyword evidence="6" id="KW-0809">Transit peptide</keyword>
<name>A0AAN6GLJ4_9BASI</name>
<comment type="function">
    <text evidence="10">DNA-dependent RNA polymerase catalyzes the transcription of DNA into RNA using the four ribonucleoside triphosphates as substrates.</text>
</comment>
<evidence type="ECO:0000256" key="4">
    <source>
        <dbReference type="ARBA" id="ARBA00022679"/>
    </source>
</evidence>
<evidence type="ECO:0000313" key="15">
    <source>
        <dbReference type="Proteomes" id="UP001176517"/>
    </source>
</evidence>
<dbReference type="GO" id="GO:0003899">
    <property type="term" value="F:DNA-directed RNA polymerase activity"/>
    <property type="evidence" value="ECO:0007669"/>
    <property type="project" value="UniProtKB-EC"/>
</dbReference>
<dbReference type="SUPFAM" id="SSF56672">
    <property type="entry name" value="DNA/RNA polymerases"/>
    <property type="match status" value="1"/>
</dbReference>
<reference evidence="14" key="1">
    <citation type="journal article" date="2023" name="PhytoFront">
        <title>Draft Genome Resources of Seven Strains of Tilletia horrida, Causal Agent of Kernel Smut of Rice.</title>
        <authorList>
            <person name="Khanal S."/>
            <person name="Antony Babu S."/>
            <person name="Zhou X.G."/>
        </authorList>
    </citation>
    <scope>NUCLEOTIDE SEQUENCE</scope>
    <source>
        <strain evidence="14">TX6</strain>
    </source>
</reference>
<keyword evidence="8 10" id="KW-0804">Transcription</keyword>
<comment type="subcellular location">
    <subcellularLocation>
        <location evidence="1">Mitochondrion</location>
    </subcellularLocation>
</comment>
<evidence type="ECO:0000256" key="9">
    <source>
        <dbReference type="ARBA" id="ARBA00048552"/>
    </source>
</evidence>
<dbReference type="Proteomes" id="UP001176517">
    <property type="component" value="Unassembled WGS sequence"/>
</dbReference>
<feature type="region of interest" description="Disordered" evidence="12">
    <location>
        <begin position="34"/>
        <end position="124"/>
    </location>
</feature>
<dbReference type="EC" id="2.7.7.6" evidence="10"/>
<protein>
    <recommendedName>
        <fullName evidence="10">DNA-directed RNA polymerase</fullName>
        <ecNumber evidence="10">2.7.7.6</ecNumber>
    </recommendedName>
</protein>
<evidence type="ECO:0000256" key="10">
    <source>
        <dbReference type="RuleBase" id="RU003805"/>
    </source>
</evidence>
<dbReference type="InterPro" id="IPR024075">
    <property type="entry name" value="DNA-dir_RNA_pol_helix_hairp_sf"/>
</dbReference>
<feature type="compositionally biased region" description="Low complexity" evidence="12">
    <location>
        <begin position="59"/>
        <end position="78"/>
    </location>
</feature>
<evidence type="ECO:0000256" key="5">
    <source>
        <dbReference type="ARBA" id="ARBA00022695"/>
    </source>
</evidence>
<dbReference type="Pfam" id="PF14700">
    <property type="entry name" value="RPOL_N"/>
    <property type="match status" value="1"/>
</dbReference>
<dbReference type="InterPro" id="IPR046950">
    <property type="entry name" value="DNA-dir_Rpol_C_phage-type"/>
</dbReference>
<feature type="coiled-coil region" evidence="11">
    <location>
        <begin position="633"/>
        <end position="691"/>
    </location>
</feature>
<dbReference type="GO" id="GO:0001018">
    <property type="term" value="F:mitochondrial promoter sequence-specific DNA binding"/>
    <property type="evidence" value="ECO:0007669"/>
    <property type="project" value="TreeGrafter"/>
</dbReference>
<keyword evidence="7" id="KW-0496">Mitochondrion</keyword>
<dbReference type="PROSITE" id="PS00489">
    <property type="entry name" value="RNA_POL_PHAGE_2"/>
    <property type="match status" value="1"/>
</dbReference>
<dbReference type="PANTHER" id="PTHR10102">
    <property type="entry name" value="DNA-DIRECTED RNA POLYMERASE, MITOCHONDRIAL"/>
    <property type="match status" value="1"/>
</dbReference>
<evidence type="ECO:0000256" key="7">
    <source>
        <dbReference type="ARBA" id="ARBA00023128"/>
    </source>
</evidence>
<feature type="compositionally biased region" description="Low complexity" evidence="12">
    <location>
        <begin position="448"/>
        <end position="459"/>
    </location>
</feature>
<evidence type="ECO:0000313" key="14">
    <source>
        <dbReference type="EMBL" id="KAK0543235.1"/>
    </source>
</evidence>
<feature type="non-terminal residue" evidence="14">
    <location>
        <position position="1367"/>
    </location>
</feature>
<feature type="compositionally biased region" description="Pro residues" evidence="12">
    <location>
        <begin position="87"/>
        <end position="99"/>
    </location>
</feature>
<evidence type="ECO:0000256" key="8">
    <source>
        <dbReference type="ARBA" id="ARBA00023163"/>
    </source>
</evidence>
<dbReference type="FunFam" id="1.10.150.20:FF:000041">
    <property type="entry name" value="DNA-directed RNA polymerase"/>
    <property type="match status" value="1"/>
</dbReference>
<keyword evidence="3 10" id="KW-0240">DNA-directed RNA polymerase</keyword>
<feature type="compositionally biased region" description="Low complexity" evidence="12">
    <location>
        <begin position="108"/>
        <end position="120"/>
    </location>
</feature>
<keyword evidence="11" id="KW-0175">Coiled coil</keyword>
<accession>A0AAN6GLJ4</accession>
<evidence type="ECO:0000256" key="6">
    <source>
        <dbReference type="ARBA" id="ARBA00022946"/>
    </source>
</evidence>
<sequence>MHRSTAAAASSAGARARFAPHSLICAPSSPLRAAAAASASSLRPTRRDQHSSTHAGHRSSLASTVASSSSTTPNSSRSYGNSAASYVPPPASEGLPPPSLFQGFNHKTSSGNTRTSSLSSIFPRRRDQITRLPSPLPLDVVASPSKTIETISILKACLATGLIGRAEKLFDSLRQEYYLRKVNVDPRPVDQQQGLSRAAAIIHNEISPFLYDLMIDAYLFRAASLAHNANADPFSSFGTAAISGKLVDSPAAAAKAAATTAAIRTYVQRAWALFGMMHSQESTIANGEDAVAKRIAALQQQGSHYVTAIDPLPTANTISVMMRGIIRLKQLGAYPSAIRTSHTGPVPSLQNVSGAAQRAASSNSADAEFHNEIKAKSTYAHIPSGIIKPEAPGLDVLLSAAHAHAIPLEEILKIYSENIHSFRSSSESATPASPVVSTSSPRLPNGFPTASSSTPASASERAPLPQPSTLELLSEATATADRMGNVALTAQLRTRLEEEKANVQQDSHTASVTGRDVLRADGRAKTLGVEVSVEREATPEEIQATVPEVEPVLTVSSDFTLTYRECTSATAHTDLNIVSQRADNNPGMTPNADGLVEPFNLTNLKENLSVVAESRKMFSDPYDRQDWLEISSIEAAQKRLAREDQNLQELGLSQAAALKSKPLQALMWTWYQALQSRLKAEIERLSQSENKKTGQTDVLPFLKLLPLHKLALLPILEMMRITGAMGLAGDGVRTTRTLIAIGKAVESEALTYALSQNPRMHAQLKEQQRKLQAQGILDPETRQEVARLGMQSTPENTLEEIMPKWTQGVRARVGGLLVQLVLETAKVHRSKVDEEGALWEEDQPAFYSTFQYVAGKKIGVIKLNDEIGSRLHQEKMNDMIQPRYLPMLVPPRLWETTNRGGYLTARTSLMRFKDSAEQGSYLRAASQNDGLEPIKAGLDVLGQTAWTVNTDVLRVMTELWNRGESVGKLPPKKHDVPEPERPAECDTDLASRAVYLKRLRAWVLGTAALHSKRCDINYKLEIARAYVGERFYLPHNVDFRGRAYPIPPHLHHLGSDLSRGLLMFADAKPLRETGLRWLRVHLANLYGYDKASFSDRVKFALDNEENIRKSAEDPINFRWWAQAEEPFQCLATCAELARAMSYPDGPEAYPSRLPVHQDGTCNGLQHYAALGGDMEGAKQVNLSRGDAPSDVYTGVAELVIKRVAADAEAGNELAKLLVGKITRKVVKQTVMTTVYGVTLIGAKDQVQKRLYERKDFPAEWAWEGAHYLAKLIINSIGDLFSGAHAIQNWLHHSASIISKSIPLNRIEYAVSSERPSQAKERQKNVRPKNPLSLEQMTSVIWQTPLGLPVVQPYRRLMKKQMATAVQT</sequence>
<dbReference type="EMBL" id="JAPDMZ010000385">
    <property type="protein sequence ID" value="KAK0543235.1"/>
    <property type="molecule type" value="Genomic_DNA"/>
</dbReference>
<keyword evidence="15" id="KW-1185">Reference proteome</keyword>
<feature type="compositionally biased region" description="Low complexity" evidence="12">
    <location>
        <begin position="428"/>
        <end position="441"/>
    </location>
</feature>
<dbReference type="Gene3D" id="1.10.1320.10">
    <property type="entry name" value="DNA-directed RNA polymerase, N-terminal domain"/>
    <property type="match status" value="1"/>
</dbReference>
<dbReference type="GO" id="GO:0006390">
    <property type="term" value="P:mitochondrial transcription"/>
    <property type="evidence" value="ECO:0007669"/>
    <property type="project" value="TreeGrafter"/>
</dbReference>
<feature type="compositionally biased region" description="Low complexity" evidence="12">
    <location>
        <begin position="34"/>
        <end position="43"/>
    </location>
</feature>
<evidence type="ECO:0000256" key="11">
    <source>
        <dbReference type="SAM" id="Coils"/>
    </source>
</evidence>
<evidence type="ECO:0000256" key="3">
    <source>
        <dbReference type="ARBA" id="ARBA00022478"/>
    </source>
</evidence>
<dbReference type="FunFam" id="1.10.287.280:FF:000001">
    <property type="entry name" value="DNA-directed RNA polymerase"/>
    <property type="match status" value="1"/>
</dbReference>
<feature type="region of interest" description="Disordered" evidence="12">
    <location>
        <begin position="424"/>
        <end position="465"/>
    </location>
</feature>
<dbReference type="GO" id="GO:0034245">
    <property type="term" value="C:mitochondrial DNA-directed RNA polymerase complex"/>
    <property type="evidence" value="ECO:0007669"/>
    <property type="project" value="TreeGrafter"/>
</dbReference>
<keyword evidence="4 10" id="KW-0808">Transferase</keyword>
<dbReference type="Pfam" id="PF00940">
    <property type="entry name" value="RNA_pol"/>
    <property type="match status" value="1"/>
</dbReference>
<dbReference type="PROSITE" id="PS00900">
    <property type="entry name" value="RNA_POL_PHAGE_1"/>
    <property type="match status" value="1"/>
</dbReference>
<dbReference type="InterPro" id="IPR043502">
    <property type="entry name" value="DNA/RNA_pol_sf"/>
</dbReference>
<evidence type="ECO:0000256" key="12">
    <source>
        <dbReference type="SAM" id="MobiDB-lite"/>
    </source>
</evidence>
<dbReference type="Gene3D" id="1.10.287.280">
    <property type="match status" value="1"/>
</dbReference>
<dbReference type="PANTHER" id="PTHR10102:SF0">
    <property type="entry name" value="DNA-DIRECTED RNA POLYMERASE, MITOCHONDRIAL"/>
    <property type="match status" value="1"/>
</dbReference>
<evidence type="ECO:0000256" key="2">
    <source>
        <dbReference type="ARBA" id="ARBA00009493"/>
    </source>
</evidence>
<dbReference type="InterPro" id="IPR037159">
    <property type="entry name" value="RNA_POL_N_sf"/>
</dbReference>